<reference evidence="2 3" key="1">
    <citation type="journal article" date="2022" name="bioRxiv">
        <title>Genomics of Preaxostyla Flagellates Illuminates Evolutionary Transitions and the Path Towards Mitochondrial Loss.</title>
        <authorList>
            <person name="Novak L.V.F."/>
            <person name="Treitli S.C."/>
            <person name="Pyrih J."/>
            <person name="Halakuc P."/>
            <person name="Pipaliya S.V."/>
            <person name="Vacek V."/>
            <person name="Brzon O."/>
            <person name="Soukal P."/>
            <person name="Eme L."/>
            <person name="Dacks J.B."/>
            <person name="Karnkowska A."/>
            <person name="Elias M."/>
            <person name="Hampl V."/>
        </authorList>
    </citation>
    <scope>NUCLEOTIDE SEQUENCE [LARGE SCALE GENOMIC DNA]</scope>
    <source>
        <strain evidence="2">NAU3</strain>
        <tissue evidence="2">Gut</tissue>
    </source>
</reference>
<accession>A0ABQ9WV90</accession>
<organism evidence="2 3">
    <name type="scientific">Blattamonas nauphoetae</name>
    <dbReference type="NCBI Taxonomy" id="2049346"/>
    <lineage>
        <taxon>Eukaryota</taxon>
        <taxon>Metamonada</taxon>
        <taxon>Preaxostyla</taxon>
        <taxon>Oxymonadida</taxon>
        <taxon>Blattamonas</taxon>
    </lineage>
</organism>
<sequence>MIAIDEKKVTSTRSPCADCSAFLNWNEEKLVTTSEKPAIFLSIVATVKSQHAFVDILEAKAVKFLESVVPFNRESTEAFLNSFASFPGDSSTNFIQSIVVLVLTPNQAIAKAAMKMLEKLFSWCSAKVRLALVKADLIHQLIVTLNPLSLSFVEAVDIHNYLIHFVLNSVWFTTPDGLDQLEIKDDYEHQTLFETVFKKVLFPSEKYICRVCANRFSIFDGEQSRDFLTLLARILKISPYYQPTMDLVLNMPVFLTIPSCLTFFENAHSIYSFLTNMVRARAEWNKTGGIVRQMWKTQPAGHEPYGKGIKADKDPRLFDTVSDLFWATNTNNSSHPFIIRDTLSFLHHQHSPTPLCLSLTTNTLPLPSASPSPPTPSHSPLPLPHHPHPPTPLCLSLTTHALTLPLPSASPSPPTPSHSLCLSLITYTLPLPLPLPHHPHPPTPSASPSPPTPSPSHSPLPLPHHPHPPTPLCLSLTTHTLPLPSAVVV</sequence>
<dbReference type="PRINTS" id="PR01217">
    <property type="entry name" value="PRICHEXTENSN"/>
</dbReference>
<proteinExistence type="predicted"/>
<keyword evidence="3" id="KW-1185">Reference proteome</keyword>
<dbReference type="Proteomes" id="UP001281761">
    <property type="component" value="Unassembled WGS sequence"/>
</dbReference>
<evidence type="ECO:0000256" key="1">
    <source>
        <dbReference type="SAM" id="MobiDB-lite"/>
    </source>
</evidence>
<evidence type="ECO:0000313" key="3">
    <source>
        <dbReference type="Proteomes" id="UP001281761"/>
    </source>
</evidence>
<feature type="region of interest" description="Disordered" evidence="1">
    <location>
        <begin position="435"/>
        <end position="473"/>
    </location>
</feature>
<dbReference type="EMBL" id="JARBJD010000394">
    <property type="protein sequence ID" value="KAK2942642.1"/>
    <property type="molecule type" value="Genomic_DNA"/>
</dbReference>
<comment type="caution">
    <text evidence="2">The sequence shown here is derived from an EMBL/GenBank/DDBJ whole genome shotgun (WGS) entry which is preliminary data.</text>
</comment>
<evidence type="ECO:0000313" key="2">
    <source>
        <dbReference type="EMBL" id="KAK2942642.1"/>
    </source>
</evidence>
<feature type="compositionally biased region" description="Pro residues" evidence="1">
    <location>
        <begin position="435"/>
        <end position="471"/>
    </location>
</feature>
<feature type="compositionally biased region" description="Pro residues" evidence="1">
    <location>
        <begin position="368"/>
        <end position="392"/>
    </location>
</feature>
<name>A0ABQ9WV90_9EUKA</name>
<protein>
    <submittedName>
        <fullName evidence="2">Uncharacterized protein</fullName>
    </submittedName>
</protein>
<feature type="region of interest" description="Disordered" evidence="1">
    <location>
        <begin position="366"/>
        <end position="394"/>
    </location>
</feature>
<gene>
    <name evidence="2" type="ORF">BLNAU_22460</name>
</gene>